<protein>
    <submittedName>
        <fullName evidence="2">Acyl dehydratase</fullName>
    </submittedName>
</protein>
<feature type="domain" description="MaoC-like" evidence="1">
    <location>
        <begin position="21"/>
        <end position="101"/>
    </location>
</feature>
<dbReference type="Gene3D" id="3.10.129.10">
    <property type="entry name" value="Hotdog Thioesterase"/>
    <property type="match status" value="1"/>
</dbReference>
<dbReference type="SUPFAM" id="SSF54637">
    <property type="entry name" value="Thioesterase/thiol ester dehydrase-isomerase"/>
    <property type="match status" value="1"/>
</dbReference>
<evidence type="ECO:0000259" key="1">
    <source>
        <dbReference type="Pfam" id="PF01575"/>
    </source>
</evidence>
<dbReference type="Pfam" id="PF01575">
    <property type="entry name" value="MaoC_dehydratas"/>
    <property type="match status" value="1"/>
</dbReference>
<organism evidence="2 3">
    <name type="scientific">Novosphingobium marinum</name>
    <dbReference type="NCBI Taxonomy" id="1514948"/>
    <lineage>
        <taxon>Bacteria</taxon>
        <taxon>Pseudomonadati</taxon>
        <taxon>Pseudomonadota</taxon>
        <taxon>Alphaproteobacteria</taxon>
        <taxon>Sphingomonadales</taxon>
        <taxon>Sphingomonadaceae</taxon>
        <taxon>Novosphingobium</taxon>
    </lineage>
</organism>
<proteinExistence type="predicted"/>
<dbReference type="CDD" id="cd03441">
    <property type="entry name" value="R_hydratase_like"/>
    <property type="match status" value="1"/>
</dbReference>
<accession>A0A7Z0BWU6</accession>
<evidence type="ECO:0000313" key="2">
    <source>
        <dbReference type="EMBL" id="NYH96755.1"/>
    </source>
</evidence>
<keyword evidence="3" id="KW-1185">Reference proteome</keyword>
<reference evidence="2 3" key="1">
    <citation type="submission" date="2020-07" db="EMBL/GenBank/DDBJ databases">
        <title>Genomic Encyclopedia of Type Strains, Phase IV (KMG-IV): sequencing the most valuable type-strain genomes for metagenomic binning, comparative biology and taxonomic classification.</title>
        <authorList>
            <person name="Goeker M."/>
        </authorList>
    </citation>
    <scope>NUCLEOTIDE SEQUENCE [LARGE SCALE GENOMIC DNA]</scope>
    <source>
        <strain evidence="2 3">DSM 29043</strain>
    </source>
</reference>
<dbReference type="RefSeq" id="WP_179408566.1">
    <property type="nucleotide sequence ID" value="NZ_BMGF01000008.1"/>
</dbReference>
<gene>
    <name evidence="2" type="ORF">FHS75_003106</name>
</gene>
<comment type="caution">
    <text evidence="2">The sequence shown here is derived from an EMBL/GenBank/DDBJ whole genome shotgun (WGS) entry which is preliminary data.</text>
</comment>
<dbReference type="Proteomes" id="UP000522081">
    <property type="component" value="Unassembled WGS sequence"/>
</dbReference>
<evidence type="ECO:0000313" key="3">
    <source>
        <dbReference type="Proteomes" id="UP000522081"/>
    </source>
</evidence>
<name>A0A7Z0BWU6_9SPHN</name>
<sequence>MSDDSRRTWRLEAVPGLDMHFWAEMLGDPNPIHIDASAARELGFGDATVNPGPTNLAYVLNLIADEFDSGTPSELEARFSGNVLAGDTVEAGFSRLEGREGQVELRRLPLGETVLEATFAMPKTER</sequence>
<dbReference type="InterPro" id="IPR029069">
    <property type="entry name" value="HotDog_dom_sf"/>
</dbReference>
<dbReference type="InterPro" id="IPR002539">
    <property type="entry name" value="MaoC-like_dom"/>
</dbReference>
<dbReference type="EMBL" id="JACBZF010000007">
    <property type="protein sequence ID" value="NYH96755.1"/>
    <property type="molecule type" value="Genomic_DNA"/>
</dbReference>
<dbReference type="AlphaFoldDB" id="A0A7Z0BWU6"/>